<name>A0A0L7RAL9_9HYME</name>
<gene>
    <name evidence="1" type="ORF">WH47_12213</name>
</gene>
<dbReference type="Gene3D" id="3.30.420.10">
    <property type="entry name" value="Ribonuclease H-like superfamily/Ribonuclease H"/>
    <property type="match status" value="1"/>
</dbReference>
<dbReference type="Proteomes" id="UP000053825">
    <property type="component" value="Unassembled WGS sequence"/>
</dbReference>
<reference evidence="1 2" key="1">
    <citation type="submission" date="2015-07" db="EMBL/GenBank/DDBJ databases">
        <title>The genome of Habropoda laboriosa.</title>
        <authorList>
            <person name="Pan H."/>
            <person name="Kapheim K."/>
        </authorList>
    </citation>
    <scope>NUCLEOTIDE SEQUENCE [LARGE SCALE GENOMIC DNA]</scope>
    <source>
        <strain evidence="1">0110345459</strain>
    </source>
</reference>
<organism evidence="1 2">
    <name type="scientific">Habropoda laboriosa</name>
    <dbReference type="NCBI Taxonomy" id="597456"/>
    <lineage>
        <taxon>Eukaryota</taxon>
        <taxon>Metazoa</taxon>
        <taxon>Ecdysozoa</taxon>
        <taxon>Arthropoda</taxon>
        <taxon>Hexapoda</taxon>
        <taxon>Insecta</taxon>
        <taxon>Pterygota</taxon>
        <taxon>Neoptera</taxon>
        <taxon>Endopterygota</taxon>
        <taxon>Hymenoptera</taxon>
        <taxon>Apocrita</taxon>
        <taxon>Aculeata</taxon>
        <taxon>Apoidea</taxon>
        <taxon>Anthophila</taxon>
        <taxon>Apidae</taxon>
        <taxon>Habropoda</taxon>
    </lineage>
</organism>
<evidence type="ECO:0000313" key="1">
    <source>
        <dbReference type="EMBL" id="KOC67883.1"/>
    </source>
</evidence>
<evidence type="ECO:0000313" key="2">
    <source>
        <dbReference type="Proteomes" id="UP000053825"/>
    </source>
</evidence>
<sequence length="65" mass="7514">CVQLEKLREAAKRSGHLNGRKVIFHHDNAGMHMTQSVQKKLCEFSWEILSHTHKITICLATFVRV</sequence>
<dbReference type="AlphaFoldDB" id="A0A0L7RAL9"/>
<dbReference type="InterPro" id="IPR036397">
    <property type="entry name" value="RNaseH_sf"/>
</dbReference>
<dbReference type="GO" id="GO:0003676">
    <property type="term" value="F:nucleic acid binding"/>
    <property type="evidence" value="ECO:0007669"/>
    <property type="project" value="InterPro"/>
</dbReference>
<accession>A0A0L7RAL9</accession>
<dbReference type="EMBL" id="KQ414618">
    <property type="protein sequence ID" value="KOC67883.1"/>
    <property type="molecule type" value="Genomic_DNA"/>
</dbReference>
<proteinExistence type="predicted"/>
<protein>
    <recommendedName>
        <fullName evidence="3">Histone-lysine N-methyltransferase SETMAR</fullName>
    </recommendedName>
</protein>
<keyword evidence="2" id="KW-1185">Reference proteome</keyword>
<feature type="non-terminal residue" evidence="1">
    <location>
        <position position="1"/>
    </location>
</feature>
<evidence type="ECO:0008006" key="3">
    <source>
        <dbReference type="Google" id="ProtNLM"/>
    </source>
</evidence>